<organism evidence="1 2">
    <name type="scientific">Vibrio fluvialis</name>
    <dbReference type="NCBI Taxonomy" id="676"/>
    <lineage>
        <taxon>Bacteria</taxon>
        <taxon>Pseudomonadati</taxon>
        <taxon>Pseudomonadota</taxon>
        <taxon>Gammaproteobacteria</taxon>
        <taxon>Vibrionales</taxon>
        <taxon>Vibrionaceae</taxon>
        <taxon>Vibrio</taxon>
    </lineage>
</organism>
<comment type="caution">
    <text evidence="1">The sequence shown here is derived from an EMBL/GenBank/DDBJ whole genome shotgun (WGS) entry which is preliminary data.</text>
</comment>
<sequence length="31" mass="3634">MNHLQISVNKHADEIIQIQVLRPEIEIKPNL</sequence>
<dbReference type="EMBL" id="UHIP01000001">
    <property type="protein sequence ID" value="SUP20487.1"/>
    <property type="molecule type" value="Genomic_DNA"/>
</dbReference>
<name>A0AAX2LNJ8_VIBFL</name>
<evidence type="ECO:0000313" key="1">
    <source>
        <dbReference type="EMBL" id="SUP20487.1"/>
    </source>
</evidence>
<dbReference type="Proteomes" id="UP000254626">
    <property type="component" value="Unassembled WGS sequence"/>
</dbReference>
<evidence type="ECO:0000313" key="2">
    <source>
        <dbReference type="Proteomes" id="UP000254626"/>
    </source>
</evidence>
<gene>
    <name evidence="1" type="ORF">NCTC11327_00410</name>
</gene>
<proteinExistence type="predicted"/>
<accession>A0AAX2LNJ8</accession>
<reference evidence="1 2" key="1">
    <citation type="submission" date="2018-06" db="EMBL/GenBank/DDBJ databases">
        <authorList>
            <consortium name="Pathogen Informatics"/>
            <person name="Doyle S."/>
        </authorList>
    </citation>
    <scope>NUCLEOTIDE SEQUENCE [LARGE SCALE GENOMIC DNA]</scope>
    <source>
        <strain evidence="1 2">NCTC11327</strain>
    </source>
</reference>
<protein>
    <submittedName>
        <fullName evidence="1">Uncharacterized protein</fullName>
    </submittedName>
</protein>
<dbReference type="AlphaFoldDB" id="A0AAX2LNJ8"/>